<dbReference type="InterPro" id="IPR036879">
    <property type="entry name" value="TF_MADSbox_sf"/>
</dbReference>
<keyword evidence="4" id="KW-0804">Transcription</keyword>
<reference evidence="8" key="1">
    <citation type="journal article" date="2008" name="BMC Genomics">
        <title>Characterization of expressed sequence tags from a full-length enriched cDNA library of Cryptomeria japonica male strobili.</title>
        <authorList>
            <person name="Futamura N."/>
            <person name="Totoki Y."/>
            <person name="Toyoda A."/>
            <person name="Igasaki T."/>
            <person name="Nanjo T."/>
            <person name="Seki M."/>
            <person name="Sakaki Y."/>
            <person name="Mari A."/>
            <person name="Shinozaki K."/>
            <person name="Shinohara K."/>
        </authorList>
    </citation>
    <scope>NUCLEOTIDE SEQUENCE</scope>
    <source>
        <tissue evidence="8">Male strobilus</tissue>
    </source>
</reference>
<dbReference type="GO" id="GO:0000977">
    <property type="term" value="F:RNA polymerase II transcription regulatory region sequence-specific DNA binding"/>
    <property type="evidence" value="ECO:0007669"/>
    <property type="project" value="InterPro"/>
</dbReference>
<dbReference type="SUPFAM" id="SSF55455">
    <property type="entry name" value="SRF-like"/>
    <property type="match status" value="1"/>
</dbReference>
<dbReference type="GO" id="GO:0046983">
    <property type="term" value="F:protein dimerization activity"/>
    <property type="evidence" value="ECO:0007669"/>
    <property type="project" value="InterPro"/>
</dbReference>
<dbReference type="Pfam" id="PF01486">
    <property type="entry name" value="K-box"/>
    <property type="match status" value="1"/>
</dbReference>
<dbReference type="InterPro" id="IPR050142">
    <property type="entry name" value="MADS-box/MEF2_TF"/>
</dbReference>
<keyword evidence="3" id="KW-0238">DNA-binding</keyword>
<dbReference type="GO" id="GO:0003700">
    <property type="term" value="F:DNA-binding transcription factor activity"/>
    <property type="evidence" value="ECO:0007669"/>
    <property type="project" value="InterPro"/>
</dbReference>
<dbReference type="GO" id="GO:0045944">
    <property type="term" value="P:positive regulation of transcription by RNA polymerase II"/>
    <property type="evidence" value="ECO:0007669"/>
    <property type="project" value="InterPro"/>
</dbReference>
<dbReference type="InterPro" id="IPR033896">
    <property type="entry name" value="MEF2-like_N"/>
</dbReference>
<organism evidence="8">
    <name type="scientific">Cryptomeria japonica</name>
    <name type="common">Japanese cedar</name>
    <name type="synonym">Cupressus japonica</name>
    <dbReference type="NCBI Taxonomy" id="3369"/>
    <lineage>
        <taxon>Eukaryota</taxon>
        <taxon>Viridiplantae</taxon>
        <taxon>Streptophyta</taxon>
        <taxon>Embryophyta</taxon>
        <taxon>Tracheophyta</taxon>
        <taxon>Spermatophyta</taxon>
        <taxon>Pinopsida</taxon>
        <taxon>Pinidae</taxon>
        <taxon>Conifers II</taxon>
        <taxon>Cupressales</taxon>
        <taxon>Cupressaceae</taxon>
        <taxon>Cryptomeria</taxon>
    </lineage>
</organism>
<keyword evidence="2" id="KW-0805">Transcription regulation</keyword>
<evidence type="ECO:0000256" key="4">
    <source>
        <dbReference type="ARBA" id="ARBA00023163"/>
    </source>
</evidence>
<accession>B2ZX77</accession>
<name>B2ZX77_CRYJA</name>
<dbReference type="SMART" id="SM00432">
    <property type="entry name" value="MADS"/>
    <property type="match status" value="1"/>
</dbReference>
<protein>
    <submittedName>
        <fullName evidence="8">TM8-like MADS-box transcription factor</fullName>
    </submittedName>
</protein>
<evidence type="ECO:0000256" key="2">
    <source>
        <dbReference type="ARBA" id="ARBA00023015"/>
    </source>
</evidence>
<dbReference type="PROSITE" id="PS00350">
    <property type="entry name" value="MADS_BOX_1"/>
    <property type="match status" value="1"/>
</dbReference>
<dbReference type="CDD" id="cd00265">
    <property type="entry name" value="MADS_MEF2_like"/>
    <property type="match status" value="1"/>
</dbReference>
<dbReference type="GO" id="GO:0005634">
    <property type="term" value="C:nucleus"/>
    <property type="evidence" value="ECO:0007669"/>
    <property type="project" value="UniProtKB-SubCell"/>
</dbReference>
<evidence type="ECO:0000256" key="3">
    <source>
        <dbReference type="ARBA" id="ARBA00023125"/>
    </source>
</evidence>
<dbReference type="PRINTS" id="PR00404">
    <property type="entry name" value="MADSDOMAIN"/>
</dbReference>
<dbReference type="Pfam" id="PF00319">
    <property type="entry name" value="SRF-TF"/>
    <property type="match status" value="1"/>
</dbReference>
<dbReference type="PROSITE" id="PS51297">
    <property type="entry name" value="K_BOX"/>
    <property type="match status" value="1"/>
</dbReference>
<evidence type="ECO:0000259" key="6">
    <source>
        <dbReference type="PROSITE" id="PS50066"/>
    </source>
</evidence>
<feature type="domain" description="K-box" evidence="7">
    <location>
        <begin position="86"/>
        <end position="176"/>
    </location>
</feature>
<evidence type="ECO:0000313" key="8">
    <source>
        <dbReference type="EMBL" id="BAG48494.1"/>
    </source>
</evidence>
<dbReference type="EMBL" id="AB359027">
    <property type="protein sequence ID" value="BAG48494.1"/>
    <property type="molecule type" value="mRNA"/>
</dbReference>
<dbReference type="PROSITE" id="PS50066">
    <property type="entry name" value="MADS_BOX_2"/>
    <property type="match status" value="1"/>
</dbReference>
<evidence type="ECO:0000259" key="7">
    <source>
        <dbReference type="PROSITE" id="PS51297"/>
    </source>
</evidence>
<dbReference type="InterPro" id="IPR002100">
    <property type="entry name" value="TF_MADSbox"/>
</dbReference>
<evidence type="ECO:0000256" key="1">
    <source>
        <dbReference type="ARBA" id="ARBA00004123"/>
    </source>
</evidence>
<dbReference type="Gene3D" id="3.40.1810.10">
    <property type="entry name" value="Transcription factor, MADS-box"/>
    <property type="match status" value="1"/>
</dbReference>
<dbReference type="PANTHER" id="PTHR48019">
    <property type="entry name" value="SERUM RESPONSE FACTOR HOMOLOG"/>
    <property type="match status" value="1"/>
</dbReference>
<dbReference type="AlphaFoldDB" id="B2ZX77"/>
<comment type="subcellular location">
    <subcellularLocation>
        <location evidence="1">Nucleus</location>
    </subcellularLocation>
</comment>
<keyword evidence="5" id="KW-0539">Nucleus</keyword>
<dbReference type="InterPro" id="IPR002487">
    <property type="entry name" value="TF_Kbox"/>
</dbReference>
<proteinExistence type="evidence at transcript level"/>
<sequence>MVRGKVHLKKIQNPVNRRVTFSKRKGGLLKKAKELSVLCDAEIGLIIFSPTGKLYESAKPSMNRIIGKYQNGYASTEDKPKIPDNIEMLRLEVENMRKRITYLEKTYKNMIGEDLKSLNFKELQCLEKQMSLGAKRIGTKKEKMSLEHIRSLKMKAKSLIVENAYMFKKIGRSRTAWHLINDTVEEVNYNLETDAATEQDLPQTNLNLALS</sequence>
<feature type="domain" description="MADS-box" evidence="6">
    <location>
        <begin position="1"/>
        <end position="61"/>
    </location>
</feature>
<evidence type="ECO:0000256" key="5">
    <source>
        <dbReference type="ARBA" id="ARBA00023242"/>
    </source>
</evidence>